<dbReference type="Proteomes" id="UP000319824">
    <property type="component" value="Unassembled WGS sequence"/>
</dbReference>
<dbReference type="AlphaFoldDB" id="A0A559TID6"/>
<evidence type="ECO:0000313" key="3">
    <source>
        <dbReference type="Proteomes" id="UP000319824"/>
    </source>
</evidence>
<sequence length="140" mass="15663">MSSVLHNLGSGVQVAPAKHYSRLIKFIDEVAKHEPHETSTSVDIFSNDDNKWYCQIRCGKQRTQPMGPYTKRQAERVQDARRTRIAEKGTAPPGSSSSKPMGTEDDASINFAVVRDNLRSRTPGPGNSPRRIRPLRISFN</sequence>
<organism evidence="2 3">
    <name type="scientific">Rhizobium mongolense USDA 1844</name>
    <dbReference type="NCBI Taxonomy" id="1079460"/>
    <lineage>
        <taxon>Bacteria</taxon>
        <taxon>Pseudomonadati</taxon>
        <taxon>Pseudomonadota</taxon>
        <taxon>Alphaproteobacteria</taxon>
        <taxon>Hyphomicrobiales</taxon>
        <taxon>Rhizobiaceae</taxon>
        <taxon>Rhizobium/Agrobacterium group</taxon>
        <taxon>Rhizobium</taxon>
    </lineage>
</organism>
<gene>
    <name evidence="2" type="ORF">BCL32_2744</name>
</gene>
<reference evidence="2 3" key="1">
    <citation type="submission" date="2019-06" db="EMBL/GenBank/DDBJ databases">
        <title>Pac Bio to generate improved reference genome sequences for organisms with transposon mutant libraries (support for FEBA project).</title>
        <authorList>
            <person name="Blow M."/>
        </authorList>
    </citation>
    <scope>NUCLEOTIDE SEQUENCE [LARGE SCALE GENOMIC DNA]</scope>
    <source>
        <strain evidence="2 3">USDA 1844</strain>
    </source>
</reference>
<name>A0A559TID6_9HYPH</name>
<evidence type="ECO:0000313" key="2">
    <source>
        <dbReference type="EMBL" id="TVZ74368.1"/>
    </source>
</evidence>
<evidence type="ECO:0000256" key="1">
    <source>
        <dbReference type="SAM" id="MobiDB-lite"/>
    </source>
</evidence>
<comment type="caution">
    <text evidence="2">The sequence shown here is derived from an EMBL/GenBank/DDBJ whole genome shotgun (WGS) entry which is preliminary data.</text>
</comment>
<protein>
    <submittedName>
        <fullName evidence="2">Uncharacterized protein</fullName>
    </submittedName>
</protein>
<feature type="compositionally biased region" description="Basic and acidic residues" evidence="1">
    <location>
        <begin position="72"/>
        <end position="87"/>
    </location>
</feature>
<proteinExistence type="predicted"/>
<dbReference type="EMBL" id="VISO01000002">
    <property type="protein sequence ID" value="TVZ74368.1"/>
    <property type="molecule type" value="Genomic_DNA"/>
</dbReference>
<accession>A0A559TID6</accession>
<feature type="region of interest" description="Disordered" evidence="1">
    <location>
        <begin position="62"/>
        <end position="140"/>
    </location>
</feature>